<keyword evidence="11 18" id="KW-1133">Transmembrane helix</keyword>
<evidence type="ECO:0000256" key="13">
    <source>
        <dbReference type="ARBA" id="ARBA00023136"/>
    </source>
</evidence>
<reference evidence="19" key="1">
    <citation type="submission" date="2016-12" db="EMBL/GenBank/DDBJ databases">
        <title>An insight into the sialome and mialome of the sand fly, Nyssomyia neivai.</title>
        <authorList>
            <person name="Sebastian V."/>
            <person name="Goulart T.M."/>
            <person name="Oliveira W."/>
            <person name="Calvo E."/>
            <person name="Oliveira L.F."/>
            <person name="Pinto M.C."/>
            <person name="Rosselino A.M."/>
            <person name="Ribeiro J.M."/>
        </authorList>
    </citation>
    <scope>NUCLEOTIDE SEQUENCE</scope>
</reference>
<evidence type="ECO:0000256" key="16">
    <source>
        <dbReference type="ARBA" id="ARBA00046528"/>
    </source>
</evidence>
<proteinExistence type="inferred from homology"/>
<protein>
    <recommendedName>
        <fullName evidence="4">NADH dehydrogenase [ubiquinone] 1 beta subcomplex subunit 11, mitochondrial</fullName>
    </recommendedName>
    <alternativeName>
        <fullName evidence="15">Complex I-ESSS</fullName>
    </alternativeName>
    <alternativeName>
        <fullName evidence="14">NADH-ubiquinone oxidoreductase ESSS subunit</fullName>
    </alternativeName>
</protein>
<evidence type="ECO:0000256" key="6">
    <source>
        <dbReference type="ARBA" id="ARBA00022660"/>
    </source>
</evidence>
<comment type="subunit">
    <text evidence="16">Complex I is composed of 45 different subunits. Interacts with BCAP31.</text>
</comment>
<evidence type="ECO:0000256" key="15">
    <source>
        <dbReference type="ARBA" id="ARBA00031387"/>
    </source>
</evidence>
<dbReference type="GO" id="GO:0005743">
    <property type="term" value="C:mitochondrial inner membrane"/>
    <property type="evidence" value="ECO:0007669"/>
    <property type="project" value="UniProtKB-SubCell"/>
</dbReference>
<evidence type="ECO:0000256" key="18">
    <source>
        <dbReference type="SAM" id="Phobius"/>
    </source>
</evidence>
<evidence type="ECO:0000256" key="2">
    <source>
        <dbReference type="ARBA" id="ARBA00004434"/>
    </source>
</evidence>
<evidence type="ECO:0000256" key="7">
    <source>
        <dbReference type="ARBA" id="ARBA00022692"/>
    </source>
</evidence>
<evidence type="ECO:0000256" key="1">
    <source>
        <dbReference type="ARBA" id="ARBA00003195"/>
    </source>
</evidence>
<comment type="function">
    <text evidence="1">Accessory subunit of the mitochondrial membrane respiratory chain NADH dehydrogenase (Complex I), that is believed not to be involved in catalysis. Complex I functions in the transfer of electrons from NADH to the respiratory chain. The immediate electron acceptor for the enzyme is believed to be ubiquinone.</text>
</comment>
<keyword evidence="5" id="KW-0813">Transport</keyword>
<name>A0A1L8DZQ3_9DIPT</name>
<organism evidence="19">
    <name type="scientific">Nyssomyia neivai</name>
    <dbReference type="NCBI Taxonomy" id="330878"/>
    <lineage>
        <taxon>Eukaryota</taxon>
        <taxon>Metazoa</taxon>
        <taxon>Ecdysozoa</taxon>
        <taxon>Arthropoda</taxon>
        <taxon>Hexapoda</taxon>
        <taxon>Insecta</taxon>
        <taxon>Pterygota</taxon>
        <taxon>Neoptera</taxon>
        <taxon>Endopterygota</taxon>
        <taxon>Diptera</taxon>
        <taxon>Nematocera</taxon>
        <taxon>Psychodoidea</taxon>
        <taxon>Psychodidae</taxon>
        <taxon>Nyssomyia</taxon>
    </lineage>
</organism>
<comment type="subcellular location">
    <subcellularLocation>
        <location evidence="2">Mitochondrion inner membrane</location>
        <topology evidence="2">Single-pass membrane protein</topology>
    </subcellularLocation>
</comment>
<evidence type="ECO:0000256" key="9">
    <source>
        <dbReference type="ARBA" id="ARBA00022946"/>
    </source>
</evidence>
<evidence type="ECO:0000256" key="5">
    <source>
        <dbReference type="ARBA" id="ARBA00022448"/>
    </source>
</evidence>
<dbReference type="AlphaFoldDB" id="A0A1L8DZQ3"/>
<evidence type="ECO:0000313" key="19">
    <source>
        <dbReference type="EMBL" id="JAV11953.1"/>
    </source>
</evidence>
<evidence type="ECO:0000256" key="11">
    <source>
        <dbReference type="ARBA" id="ARBA00022989"/>
    </source>
</evidence>
<evidence type="ECO:0000256" key="17">
    <source>
        <dbReference type="SAM" id="MobiDB-lite"/>
    </source>
</evidence>
<keyword evidence="9" id="KW-0809">Transit peptide</keyword>
<feature type="region of interest" description="Disordered" evidence="17">
    <location>
        <begin position="23"/>
        <end position="46"/>
    </location>
</feature>
<keyword evidence="8" id="KW-0999">Mitochondrion inner membrane</keyword>
<evidence type="ECO:0000256" key="4">
    <source>
        <dbReference type="ARBA" id="ARBA00018632"/>
    </source>
</evidence>
<dbReference type="Pfam" id="PF10183">
    <property type="entry name" value="ESSS"/>
    <property type="match status" value="1"/>
</dbReference>
<dbReference type="PANTHER" id="PTHR13327:SF0">
    <property type="entry name" value="NADH DEHYDROGENASE [UBIQUINONE] 1 BETA SUBCOMPLEX SUBUNIT 11, MITOCHONDRIAL"/>
    <property type="match status" value="1"/>
</dbReference>
<evidence type="ECO:0000256" key="3">
    <source>
        <dbReference type="ARBA" id="ARBA00008915"/>
    </source>
</evidence>
<evidence type="ECO:0000256" key="12">
    <source>
        <dbReference type="ARBA" id="ARBA00023128"/>
    </source>
</evidence>
<keyword evidence="19" id="KW-0830">Ubiquinone</keyword>
<sequence>MSALVRLNALRVLRNTIQGISRQTRTLSTSPKNSETEPISPTTPIDTSKLDAELKKNWMSYGFEAKDEYRDRSQTRATFFVTITLCIVWGSFIYAYLPDWRLRDWAQREAFLEIRRREALGLDYIDMNYVDPATVVLPTDEELGDTEIII</sequence>
<evidence type="ECO:0000256" key="14">
    <source>
        <dbReference type="ARBA" id="ARBA00030753"/>
    </source>
</evidence>
<feature type="transmembrane region" description="Helical" evidence="18">
    <location>
        <begin position="77"/>
        <end position="97"/>
    </location>
</feature>
<evidence type="ECO:0000256" key="10">
    <source>
        <dbReference type="ARBA" id="ARBA00022982"/>
    </source>
</evidence>
<accession>A0A1L8DZQ3</accession>
<dbReference type="EMBL" id="GFDF01002131">
    <property type="protein sequence ID" value="JAV11953.1"/>
    <property type="molecule type" value="Transcribed_RNA"/>
</dbReference>
<comment type="similarity">
    <text evidence="3">Belongs to the complex I NDUFB11 subunit family.</text>
</comment>
<keyword evidence="13 18" id="KW-0472">Membrane</keyword>
<dbReference type="InterPro" id="IPR019329">
    <property type="entry name" value="NADH_UbQ_OxRdtase_ESSS_su"/>
</dbReference>
<keyword evidence="6" id="KW-0679">Respiratory chain</keyword>
<keyword evidence="10" id="KW-0249">Electron transport</keyword>
<dbReference type="PANTHER" id="PTHR13327">
    <property type="entry name" value="NADH-UBIQUINONE OXIDOREDUCTASE ESSS SUBUNIT, MITOCHONDRIAL PRECURSOR"/>
    <property type="match status" value="1"/>
</dbReference>
<keyword evidence="12" id="KW-0496">Mitochondrion</keyword>
<evidence type="ECO:0000256" key="8">
    <source>
        <dbReference type="ARBA" id="ARBA00022792"/>
    </source>
</evidence>
<keyword evidence="7 18" id="KW-0812">Transmembrane</keyword>